<keyword evidence="1" id="KW-1133">Transmembrane helix</keyword>
<feature type="transmembrane region" description="Helical" evidence="1">
    <location>
        <begin position="44"/>
        <end position="62"/>
    </location>
</feature>
<accession>A0A1F7Z2T4</accession>
<comment type="caution">
    <text evidence="2">The sequence shown here is derived from an EMBL/GenBank/DDBJ whole genome shotgun (WGS) entry which is preliminary data.</text>
</comment>
<dbReference type="STRING" id="1802505.A3D01_03470"/>
<gene>
    <name evidence="2" type="ORF">A3D01_03470</name>
</gene>
<keyword evidence="1" id="KW-0472">Membrane</keyword>
<dbReference type="AlphaFoldDB" id="A0A1F7Z2T4"/>
<organism evidence="2 3">
    <name type="scientific">Candidatus Woesebacteria bacterium RIFCSPHIGHO2_02_FULL_39_13</name>
    <dbReference type="NCBI Taxonomy" id="1802505"/>
    <lineage>
        <taxon>Bacteria</taxon>
        <taxon>Candidatus Woeseibacteriota</taxon>
    </lineage>
</organism>
<evidence type="ECO:0000313" key="3">
    <source>
        <dbReference type="Proteomes" id="UP000177169"/>
    </source>
</evidence>
<evidence type="ECO:0000313" key="2">
    <source>
        <dbReference type="EMBL" id="OGM33966.1"/>
    </source>
</evidence>
<sequence length="69" mass="8426">MMGHIFDGGYYGNWDSMPESMRQMMQKYYQNVSSYWPFLGLMRFITWILIVMLLVALIRYFWLKGNKEK</sequence>
<reference evidence="2 3" key="1">
    <citation type="journal article" date="2016" name="Nat. Commun.">
        <title>Thousands of microbial genomes shed light on interconnected biogeochemical processes in an aquifer system.</title>
        <authorList>
            <person name="Anantharaman K."/>
            <person name="Brown C.T."/>
            <person name="Hug L.A."/>
            <person name="Sharon I."/>
            <person name="Castelle C.J."/>
            <person name="Probst A.J."/>
            <person name="Thomas B.C."/>
            <person name="Singh A."/>
            <person name="Wilkins M.J."/>
            <person name="Karaoz U."/>
            <person name="Brodie E.L."/>
            <person name="Williams K.H."/>
            <person name="Hubbard S.S."/>
            <person name="Banfield J.F."/>
        </authorList>
    </citation>
    <scope>NUCLEOTIDE SEQUENCE [LARGE SCALE GENOMIC DNA]</scope>
</reference>
<protein>
    <submittedName>
        <fullName evidence="2">Uncharacterized protein</fullName>
    </submittedName>
</protein>
<name>A0A1F7Z2T4_9BACT</name>
<dbReference type="EMBL" id="MGGR01000010">
    <property type="protein sequence ID" value="OGM33966.1"/>
    <property type="molecule type" value="Genomic_DNA"/>
</dbReference>
<evidence type="ECO:0000256" key="1">
    <source>
        <dbReference type="SAM" id="Phobius"/>
    </source>
</evidence>
<proteinExistence type="predicted"/>
<keyword evidence="1" id="KW-0812">Transmembrane</keyword>
<dbReference type="Proteomes" id="UP000177169">
    <property type="component" value="Unassembled WGS sequence"/>
</dbReference>